<reference evidence="1" key="1">
    <citation type="submission" date="2021-10" db="EMBL/GenBank/DDBJ databases">
        <title>Melipona bicolor Genome sequencing and assembly.</title>
        <authorList>
            <person name="Araujo N.S."/>
            <person name="Arias M.C."/>
        </authorList>
    </citation>
    <scope>NUCLEOTIDE SEQUENCE</scope>
    <source>
        <strain evidence="1">USP_2M_L1-L4_2017</strain>
        <tissue evidence="1">Whole body</tissue>
    </source>
</reference>
<organism evidence="1 2">
    <name type="scientific">Melipona bicolor</name>
    <dbReference type="NCBI Taxonomy" id="60889"/>
    <lineage>
        <taxon>Eukaryota</taxon>
        <taxon>Metazoa</taxon>
        <taxon>Ecdysozoa</taxon>
        <taxon>Arthropoda</taxon>
        <taxon>Hexapoda</taxon>
        <taxon>Insecta</taxon>
        <taxon>Pterygota</taxon>
        <taxon>Neoptera</taxon>
        <taxon>Endopterygota</taxon>
        <taxon>Hymenoptera</taxon>
        <taxon>Apocrita</taxon>
        <taxon>Aculeata</taxon>
        <taxon>Apoidea</taxon>
        <taxon>Anthophila</taxon>
        <taxon>Apidae</taxon>
        <taxon>Melipona</taxon>
    </lineage>
</organism>
<accession>A0AA40G130</accession>
<protein>
    <submittedName>
        <fullName evidence="1">Uncharacterized protein</fullName>
    </submittedName>
</protein>
<proteinExistence type="predicted"/>
<dbReference type="Proteomes" id="UP001177670">
    <property type="component" value="Unassembled WGS sequence"/>
</dbReference>
<gene>
    <name evidence="1" type="ORF">K0M31_002983</name>
</gene>
<dbReference type="AlphaFoldDB" id="A0AA40G130"/>
<evidence type="ECO:0000313" key="2">
    <source>
        <dbReference type="Proteomes" id="UP001177670"/>
    </source>
</evidence>
<evidence type="ECO:0000313" key="1">
    <source>
        <dbReference type="EMBL" id="KAK1128525.1"/>
    </source>
</evidence>
<name>A0AA40G130_9HYME</name>
<dbReference type="EMBL" id="JAHYIQ010000010">
    <property type="protein sequence ID" value="KAK1128525.1"/>
    <property type="molecule type" value="Genomic_DNA"/>
</dbReference>
<sequence length="67" mass="7909">MRLKRKKDIAVGDKNFHIDVSQIHSLQDMQQPIHGFVQSYAYQYPLDNGWYNVQAQLEDRITDAPEF</sequence>
<comment type="caution">
    <text evidence="1">The sequence shown here is derived from an EMBL/GenBank/DDBJ whole genome shotgun (WGS) entry which is preliminary data.</text>
</comment>
<keyword evidence="2" id="KW-1185">Reference proteome</keyword>